<reference evidence="2" key="1">
    <citation type="submission" date="2021-01" db="EMBL/GenBank/DDBJ databases">
        <title>A chromosome-scale assembly of European eel, Anguilla anguilla.</title>
        <authorList>
            <person name="Henkel C."/>
            <person name="Jong-Raadsen S.A."/>
            <person name="Dufour S."/>
            <person name="Weltzien F.-A."/>
            <person name="Palstra A.P."/>
            <person name="Pelster B."/>
            <person name="Spaink H.P."/>
            <person name="Van Den Thillart G.E."/>
            <person name="Jansen H."/>
            <person name="Zahm M."/>
            <person name="Klopp C."/>
            <person name="Cedric C."/>
            <person name="Louis A."/>
            <person name="Berthelot C."/>
            <person name="Parey E."/>
            <person name="Roest Crollius H."/>
            <person name="Montfort J."/>
            <person name="Robinson-Rechavi M."/>
            <person name="Bucao C."/>
            <person name="Bouchez O."/>
            <person name="Gislard M."/>
            <person name="Lluch J."/>
            <person name="Milhes M."/>
            <person name="Lampietro C."/>
            <person name="Lopez Roques C."/>
            <person name="Donnadieu C."/>
            <person name="Braasch I."/>
            <person name="Desvignes T."/>
            <person name="Postlethwait J."/>
            <person name="Bobe J."/>
            <person name="Guiguen Y."/>
            <person name="Dirks R."/>
        </authorList>
    </citation>
    <scope>NUCLEOTIDE SEQUENCE</scope>
    <source>
        <strain evidence="2">Tag_6206</strain>
        <tissue evidence="2">Liver</tissue>
    </source>
</reference>
<gene>
    <name evidence="2" type="ORF">ANANG_G00087730</name>
</gene>
<dbReference type="Proteomes" id="UP001044222">
    <property type="component" value="Unassembled WGS sequence"/>
</dbReference>
<feature type="region of interest" description="Disordered" evidence="1">
    <location>
        <begin position="11"/>
        <end position="46"/>
    </location>
</feature>
<feature type="region of interest" description="Disordered" evidence="1">
    <location>
        <begin position="78"/>
        <end position="99"/>
    </location>
</feature>
<accession>A0A9D3MNB1</accession>
<protein>
    <submittedName>
        <fullName evidence="2">Uncharacterized protein</fullName>
    </submittedName>
</protein>
<evidence type="ECO:0000313" key="2">
    <source>
        <dbReference type="EMBL" id="KAG5850942.1"/>
    </source>
</evidence>
<dbReference type="AlphaFoldDB" id="A0A9D3MNB1"/>
<keyword evidence="3" id="KW-1185">Reference proteome</keyword>
<feature type="compositionally biased region" description="Low complexity" evidence="1">
    <location>
        <begin position="14"/>
        <end position="32"/>
    </location>
</feature>
<name>A0A9D3MNB1_ANGAN</name>
<evidence type="ECO:0000313" key="3">
    <source>
        <dbReference type="Proteomes" id="UP001044222"/>
    </source>
</evidence>
<organism evidence="2 3">
    <name type="scientific">Anguilla anguilla</name>
    <name type="common">European freshwater eel</name>
    <name type="synonym">Muraena anguilla</name>
    <dbReference type="NCBI Taxonomy" id="7936"/>
    <lineage>
        <taxon>Eukaryota</taxon>
        <taxon>Metazoa</taxon>
        <taxon>Chordata</taxon>
        <taxon>Craniata</taxon>
        <taxon>Vertebrata</taxon>
        <taxon>Euteleostomi</taxon>
        <taxon>Actinopterygii</taxon>
        <taxon>Neopterygii</taxon>
        <taxon>Teleostei</taxon>
        <taxon>Anguilliformes</taxon>
        <taxon>Anguillidae</taxon>
        <taxon>Anguilla</taxon>
    </lineage>
</organism>
<dbReference type="EMBL" id="JAFIRN010000004">
    <property type="protein sequence ID" value="KAG5850942.1"/>
    <property type="molecule type" value="Genomic_DNA"/>
</dbReference>
<proteinExistence type="predicted"/>
<comment type="caution">
    <text evidence="2">The sequence shown here is derived from an EMBL/GenBank/DDBJ whole genome shotgun (WGS) entry which is preliminary data.</text>
</comment>
<sequence>MVAAGFLGMFVRHGPGAAPAPRPGRAALRSRAGTGGRGAPRPPSDEALRTMILPLVLKLLNEPLLSANLPAAHMPCEPGLSHCRRWDRNTPSCPERGER</sequence>
<evidence type="ECO:0000256" key="1">
    <source>
        <dbReference type="SAM" id="MobiDB-lite"/>
    </source>
</evidence>